<accession>A0A2K9VEZ5</accession>
<organism evidence="2 3">
    <name type="scientific">Mycobacterium phage Rem711</name>
    <dbReference type="NCBI Taxonomy" id="2079285"/>
    <lineage>
        <taxon>Viruses</taxon>
        <taxon>Duplodnaviria</taxon>
        <taxon>Heunggongvirae</taxon>
        <taxon>Uroviricota</taxon>
        <taxon>Caudoviricetes</taxon>
        <taxon>Trigintaduovirus</taxon>
        <taxon>Trigintaduovirus rem711</taxon>
    </lineage>
</organism>
<feature type="region of interest" description="Disordered" evidence="1">
    <location>
        <begin position="1"/>
        <end position="20"/>
    </location>
</feature>
<gene>
    <name evidence="2" type="ORF">SEA_REM711_64</name>
</gene>
<evidence type="ECO:0000313" key="2">
    <source>
        <dbReference type="EMBL" id="AUV60842.1"/>
    </source>
</evidence>
<name>A0A2K9VEZ5_9CAUD</name>
<protein>
    <submittedName>
        <fullName evidence="2">Uncharacterized protein</fullName>
    </submittedName>
</protein>
<reference evidence="3" key="1">
    <citation type="submission" date="2018-01" db="EMBL/GenBank/DDBJ databases">
        <authorList>
            <person name="Gatt S.M."/>
            <person name="Isern S."/>
            <person name="Jenkins M."/>
            <person name="Tan A.L."/>
            <person name="Michael S.F."/>
            <person name="Moore R.E."/>
            <person name="Ware V.C."/>
            <person name="Garlena R.A."/>
            <person name="Russell D.A."/>
            <person name="Pope W.H."/>
            <person name="Jacobs-Sera D."/>
            <person name="Hendrix R.W."/>
            <person name="Hatfull G.F."/>
        </authorList>
    </citation>
    <scope>NUCLEOTIDE SEQUENCE [LARGE SCALE GENOMIC DNA]</scope>
</reference>
<evidence type="ECO:0000313" key="3">
    <source>
        <dbReference type="Proteomes" id="UP000241185"/>
    </source>
</evidence>
<keyword evidence="3" id="KW-1185">Reference proteome</keyword>
<dbReference type="Proteomes" id="UP000241185">
    <property type="component" value="Segment"/>
</dbReference>
<sequence length="61" mass="6954">MKLNGDLREGYPPGKRLGPDASGLMHEVTSVWYDAATHYTHVRTRKLEVGDRRLRFVGGRE</sequence>
<evidence type="ECO:0000256" key="1">
    <source>
        <dbReference type="SAM" id="MobiDB-lite"/>
    </source>
</evidence>
<proteinExistence type="predicted"/>
<dbReference type="EMBL" id="MG770216">
    <property type="protein sequence ID" value="AUV60842.1"/>
    <property type="molecule type" value="Genomic_DNA"/>
</dbReference>